<accession>A0A1E1WAT4</accession>
<organism evidence="1">
    <name type="scientific">Pectinophora gossypiella</name>
    <name type="common">Cotton pink bollworm</name>
    <name type="synonym">Depressaria gossypiella</name>
    <dbReference type="NCBI Taxonomy" id="13191"/>
    <lineage>
        <taxon>Eukaryota</taxon>
        <taxon>Metazoa</taxon>
        <taxon>Ecdysozoa</taxon>
        <taxon>Arthropoda</taxon>
        <taxon>Hexapoda</taxon>
        <taxon>Insecta</taxon>
        <taxon>Pterygota</taxon>
        <taxon>Neoptera</taxon>
        <taxon>Endopterygota</taxon>
        <taxon>Lepidoptera</taxon>
        <taxon>Glossata</taxon>
        <taxon>Ditrysia</taxon>
        <taxon>Gelechioidea</taxon>
        <taxon>Gelechiidae</taxon>
        <taxon>Apatetrinae</taxon>
        <taxon>Pectinophora</taxon>
    </lineage>
</organism>
<reference evidence="1" key="1">
    <citation type="submission" date="2015-09" db="EMBL/GenBank/DDBJ databases">
        <title>De novo assembly of Pectinophora gossypiella (Pink Bollworm) gut transcriptome.</title>
        <authorList>
            <person name="Tassone E.E."/>
        </authorList>
    </citation>
    <scope>NUCLEOTIDE SEQUENCE</scope>
</reference>
<evidence type="ECO:0000313" key="1">
    <source>
        <dbReference type="EMBL" id="JAT84055.1"/>
    </source>
</evidence>
<name>A0A1E1WAT4_PECGO</name>
<feature type="non-terminal residue" evidence="1">
    <location>
        <position position="419"/>
    </location>
</feature>
<dbReference type="EMBL" id="GDQN01006999">
    <property type="protein sequence ID" value="JAT84055.1"/>
    <property type="molecule type" value="Transcribed_RNA"/>
</dbReference>
<sequence>PPSGGDARAFAMDDKKPTVRRPNVLKKLNTESLQLIERGLLGDLPDRLKPNYVHGPVRGQASDLIVAKPSSFLSSCLPVLPDSPIEEKFNSSDDETVSPLRKSFSFRDRFSRISFLKKARTPDKPKWKSIVEDERTDRTPNDVSKALPDHDQKVNKRFWLFRNKELMDKKQTPIYKRSKSFEFLPKAIEEEAEEQIEKGKKSIHVSQSFQIGSGNDIEHVWPSNDSLEYISNVYYDNDDTVFLKSVKELSSESSKPSSVSTVTTASSGLVVNMFNTESVQNLLDEFDKAVELFSETYLSDCEPYAQSDKEKIRKKRKSASFSTLPSPKLIVPKVSEVSDDFKKELSKLISEKRASVCPKGTCRRGSVTDWFVLEDQAARAAAADKYRRAQKKPMNRVRRMSSTKYWITPEECAVYSREQ</sequence>
<gene>
    <name evidence="1" type="ORF">g.11270</name>
</gene>
<feature type="non-terminal residue" evidence="1">
    <location>
        <position position="1"/>
    </location>
</feature>
<proteinExistence type="predicted"/>
<dbReference type="AlphaFoldDB" id="A0A1E1WAT4"/>
<protein>
    <submittedName>
        <fullName evidence="1">Uncharacterized protein</fullName>
    </submittedName>
</protein>